<dbReference type="Pfam" id="PF08757">
    <property type="entry name" value="CotH"/>
    <property type="match status" value="2"/>
</dbReference>
<evidence type="ECO:0000313" key="1">
    <source>
        <dbReference type="EMBL" id="RMZ57370.1"/>
    </source>
</evidence>
<protein>
    <recommendedName>
        <fullName evidence="3">Spore coat protein CotH</fullName>
    </recommendedName>
</protein>
<evidence type="ECO:0000313" key="2">
    <source>
        <dbReference type="Proteomes" id="UP000279271"/>
    </source>
</evidence>
<comment type="caution">
    <text evidence="1">The sequence shown here is derived from an EMBL/GenBank/DDBJ whole genome shotgun (WGS) entry which is preliminary data.</text>
</comment>
<evidence type="ECO:0008006" key="3">
    <source>
        <dbReference type="Google" id="ProtNLM"/>
    </source>
</evidence>
<sequence>MTALLAQASADSRRLLAKEPAAEDKSNSCCQDLAAIGFSSNLPVVVLDTGGKNITNKGGDVKVRACTCSDGAGFKEYNGTGVASVHGSSSALFDKKSFTLRLTHKNGTKNSASFLGMPKGNEWVLYGGDEVDLTDGMRDYVAYNLARASGEYATRTVWIEVFLVVEGRPIAPSDYHGIYIGEEHIGRGKDRVNVTKWTTADPSGGYIFAFDNNNYGPTDLLTATLPGYDFPFVIKYPKSKVPSENKLASSWLSTYLLDFNTAILADDYLTASPGYTQYIEAPTFIDYFLLTEVTKNPDGYRDSIYMHKDAGKGIAMGPAWDFNEAFGECCGYPLEGYKQGGKSGPGIAGGGSISPNGWRFLVCEDPERCIVEPTDGVSTWFRRMWNDTRFSVAAAERWAELRADAWSDDAISSLINSTAIHPAVTRDYKVYSKVLLKSWYASTEAQWTAEVQDLETWLMQRLGWLDAEFSLVASGKYVYPTSDLILVPAGENFPTIATATLCQGASTRSLQQADAAPAPEAESGACCARLEALGWTGTLPVVILESTEPIPLEETVVLNYCTCPNGADFKSHEGEAKVGVRGNSSKKAAKKSYKMNTIHPNGTNDNLKFLGMPKENDWVLYGGDEVDLTLGMRNYLAYNMARATGEYASRTVWFELFLVEDGAPLTLENYNGIYIGEEKIKRDNDRVDIGKWTAENPTGGYLFAFENDNIKPDDTPVGPIPGMEDPFVLSYPKNEPTAVAWLAKYLTDLQTALFADTWLDPQDGYTKYVDGPSWVDYFLFTELSKNPDGYRGSTYMHKDVDQPLAMGPAWDYNEAFGECCGFPFEGYEENGKSEPGVAGGSAIAPNGWRFLICADKERCVFDPYDGISGWFRRVWNDTRFREAAATRFTALRASNWSDAKVSTLINDAVQEIEPAILRDFGKWGQYTLKDWYATPELQFTTEVQELEAWTQQRLAWMGAALERAASPTYAYPEDNQVPIPGAAAPVAASTAG</sequence>
<dbReference type="InterPro" id="IPR014867">
    <property type="entry name" value="Spore_coat_CotH_CotH2/3/7"/>
</dbReference>
<dbReference type="AlphaFoldDB" id="A0A3M7L5Y2"/>
<gene>
    <name evidence="1" type="ORF">APUTEX25_004204</name>
</gene>
<name>A0A3M7L5Y2_AUXPR</name>
<organism evidence="1 2">
    <name type="scientific">Auxenochlorella protothecoides</name>
    <name type="common">Green microalga</name>
    <name type="synonym">Chlorella protothecoides</name>
    <dbReference type="NCBI Taxonomy" id="3075"/>
    <lineage>
        <taxon>Eukaryota</taxon>
        <taxon>Viridiplantae</taxon>
        <taxon>Chlorophyta</taxon>
        <taxon>core chlorophytes</taxon>
        <taxon>Trebouxiophyceae</taxon>
        <taxon>Chlorellales</taxon>
        <taxon>Chlorellaceae</taxon>
        <taxon>Auxenochlorella</taxon>
    </lineage>
</organism>
<accession>A0A3M7L5Y2</accession>
<reference evidence="2" key="1">
    <citation type="journal article" date="2018" name="Algal Res.">
        <title>Characterization of plant carbon substrate utilization by Auxenochlorella protothecoides.</title>
        <authorList>
            <person name="Vogler B.W."/>
            <person name="Starkenburg S.R."/>
            <person name="Sudasinghe N."/>
            <person name="Schambach J.Y."/>
            <person name="Rollin J.A."/>
            <person name="Pattathil S."/>
            <person name="Barry A.N."/>
        </authorList>
    </citation>
    <scope>NUCLEOTIDE SEQUENCE [LARGE SCALE GENOMIC DNA]</scope>
    <source>
        <strain evidence="2">UTEX 25</strain>
    </source>
</reference>
<dbReference type="Proteomes" id="UP000279271">
    <property type="component" value="Unassembled WGS sequence"/>
</dbReference>
<dbReference type="EMBL" id="QOKY01000128">
    <property type="protein sequence ID" value="RMZ57370.1"/>
    <property type="molecule type" value="Genomic_DNA"/>
</dbReference>
<proteinExistence type="predicted"/>